<dbReference type="SUPFAM" id="SSF56112">
    <property type="entry name" value="Protein kinase-like (PK-like)"/>
    <property type="match status" value="1"/>
</dbReference>
<dbReference type="PROSITE" id="PS00108">
    <property type="entry name" value="PROTEIN_KINASE_ST"/>
    <property type="match status" value="1"/>
</dbReference>
<dbReference type="PANTHER" id="PTHR24356">
    <property type="entry name" value="SERINE/THREONINE-PROTEIN KINASE"/>
    <property type="match status" value="1"/>
</dbReference>
<feature type="region of interest" description="Disordered" evidence="11">
    <location>
        <begin position="1"/>
        <end position="61"/>
    </location>
</feature>
<evidence type="ECO:0000256" key="11">
    <source>
        <dbReference type="SAM" id="MobiDB-lite"/>
    </source>
</evidence>
<dbReference type="FunFam" id="3.30.200.20:FF:000109">
    <property type="entry name" value="Non-specific serine/threonine protein kinase"/>
    <property type="match status" value="1"/>
</dbReference>
<organism evidence="14 15">
    <name type="scientific">Powellomyces hirtus</name>
    <dbReference type="NCBI Taxonomy" id="109895"/>
    <lineage>
        <taxon>Eukaryota</taxon>
        <taxon>Fungi</taxon>
        <taxon>Fungi incertae sedis</taxon>
        <taxon>Chytridiomycota</taxon>
        <taxon>Chytridiomycota incertae sedis</taxon>
        <taxon>Chytridiomycetes</taxon>
        <taxon>Spizellomycetales</taxon>
        <taxon>Powellomycetaceae</taxon>
        <taxon>Powellomyces</taxon>
    </lineage>
</organism>
<dbReference type="Proteomes" id="UP000318582">
    <property type="component" value="Unassembled WGS sequence"/>
</dbReference>
<evidence type="ECO:0000259" key="13">
    <source>
        <dbReference type="PROSITE" id="PS51285"/>
    </source>
</evidence>
<name>A0A507EBW4_9FUNG</name>
<sequence>MTSILSSIPRPGAPSPAAANTSPRRGGHPLPTPPHQSPSSTSTPTNAPSISDTPPRTRIPIPTHGVVDAIAAVDRIAENMAVTLSLSETRAKDTTKTTPATSSSTTIQNPQPPVKPPRPPRQAARHASPAAELAHVERGPGERGLTVKDKPFVVSAVTRRKSEMTNIFFLEHYFDLLKYLDDRKARLQKYRTEAQNVTGEEAQRGWKNYCKAESDKLRRRRCRPRIANFAIIKQVGQGGYGQVFLARQNDTKEICALKKMSKHLLANLGEINHILTERDILTRTSTPWLVKLLYSFQDSEHVFLAMEYVAGGDMRTLLNNSGVLREVHARFYVAEMSVAVAELHTLGFIHRDLKPENFLIDAKGHLKLTDFGLSRGWVSGKVVEGLKIKLDKIKNTQPTKRSTYERRSIHQSMRREDMLAYSLVGSPDYMAPEVLTNNQEGYGLAVDYWSIGCILFECLAGYPPFTAPTTDDVWVNVYNWKEVLARPQYTGADEEFNLSDTAWSLVESLLTTSDTRLQTPSALQSHAFFLNHPFTNLRNSPHNTPPFIPTLRAETDTSYFDDFTDENDMAMYKEVRDRMREVAGKNCTKKNGAGKNEGATKRMKDKEIRDAFVGFTFRHAGWEGAVEEQHQGTAFV</sequence>
<evidence type="ECO:0000256" key="3">
    <source>
        <dbReference type="ARBA" id="ARBA00022553"/>
    </source>
</evidence>
<dbReference type="GO" id="GO:0004674">
    <property type="term" value="F:protein serine/threonine kinase activity"/>
    <property type="evidence" value="ECO:0007669"/>
    <property type="project" value="UniProtKB-KW"/>
</dbReference>
<keyword evidence="4" id="KW-0808">Transferase</keyword>
<dbReference type="PROSITE" id="PS50011">
    <property type="entry name" value="PROTEIN_KINASE_DOM"/>
    <property type="match status" value="1"/>
</dbReference>
<evidence type="ECO:0000259" key="12">
    <source>
        <dbReference type="PROSITE" id="PS50011"/>
    </source>
</evidence>
<accession>A0A507EBW4</accession>
<keyword evidence="5 10" id="KW-0547">Nucleotide-binding</keyword>
<feature type="domain" description="AGC-kinase C-terminal" evidence="13">
    <location>
        <begin position="530"/>
        <end position="627"/>
    </location>
</feature>
<feature type="region of interest" description="Disordered" evidence="11">
    <location>
        <begin position="88"/>
        <end position="133"/>
    </location>
</feature>
<reference evidence="14 15" key="1">
    <citation type="journal article" date="2019" name="Sci. Rep.">
        <title>Comparative genomics of chytrid fungi reveal insights into the obligate biotrophic and pathogenic lifestyle of Synchytrium endobioticum.</title>
        <authorList>
            <person name="van de Vossenberg B.T.L.H."/>
            <person name="Warris S."/>
            <person name="Nguyen H.D.T."/>
            <person name="van Gent-Pelzer M.P.E."/>
            <person name="Joly D.L."/>
            <person name="van de Geest H.C."/>
            <person name="Bonants P.J.M."/>
            <person name="Smith D.S."/>
            <person name="Levesque C.A."/>
            <person name="van der Lee T.A.J."/>
        </authorList>
    </citation>
    <scope>NUCLEOTIDE SEQUENCE [LARGE SCALE GENOMIC DNA]</scope>
    <source>
        <strain evidence="14 15">CBS 809.83</strain>
    </source>
</reference>
<dbReference type="GO" id="GO:0035556">
    <property type="term" value="P:intracellular signal transduction"/>
    <property type="evidence" value="ECO:0007669"/>
    <property type="project" value="TreeGrafter"/>
</dbReference>
<dbReference type="InterPro" id="IPR000961">
    <property type="entry name" value="AGC-kinase_C"/>
</dbReference>
<dbReference type="Pfam" id="PF00433">
    <property type="entry name" value="Pkinase_C"/>
    <property type="match status" value="1"/>
</dbReference>
<dbReference type="SMART" id="SM00220">
    <property type="entry name" value="S_TKc"/>
    <property type="match status" value="1"/>
</dbReference>
<feature type="compositionally biased region" description="Pro residues" evidence="11">
    <location>
        <begin position="110"/>
        <end position="120"/>
    </location>
</feature>
<gene>
    <name evidence="14" type="ORF">PhCBS80983_g01192</name>
</gene>
<comment type="catalytic activity">
    <reaction evidence="8">
        <text>L-threonyl-[protein] + ATP = O-phospho-L-threonyl-[protein] + ADP + H(+)</text>
        <dbReference type="Rhea" id="RHEA:46608"/>
        <dbReference type="Rhea" id="RHEA-COMP:11060"/>
        <dbReference type="Rhea" id="RHEA-COMP:11605"/>
        <dbReference type="ChEBI" id="CHEBI:15378"/>
        <dbReference type="ChEBI" id="CHEBI:30013"/>
        <dbReference type="ChEBI" id="CHEBI:30616"/>
        <dbReference type="ChEBI" id="CHEBI:61977"/>
        <dbReference type="ChEBI" id="CHEBI:456216"/>
        <dbReference type="EC" id="2.7.11.1"/>
    </reaction>
</comment>
<feature type="compositionally biased region" description="Low complexity" evidence="11">
    <location>
        <begin position="96"/>
        <end position="109"/>
    </location>
</feature>
<dbReference type="InterPro" id="IPR050236">
    <property type="entry name" value="Ser_Thr_kinase_AGC"/>
</dbReference>
<dbReference type="InterPro" id="IPR017892">
    <property type="entry name" value="Pkinase_C"/>
</dbReference>
<dbReference type="GO" id="GO:0007010">
    <property type="term" value="P:cytoskeleton organization"/>
    <property type="evidence" value="ECO:0007669"/>
    <property type="project" value="UniProtKB-ARBA"/>
</dbReference>
<evidence type="ECO:0000256" key="4">
    <source>
        <dbReference type="ARBA" id="ARBA00022679"/>
    </source>
</evidence>
<evidence type="ECO:0000256" key="6">
    <source>
        <dbReference type="ARBA" id="ARBA00022777"/>
    </source>
</evidence>
<feature type="domain" description="Protein kinase" evidence="12">
    <location>
        <begin position="229"/>
        <end position="529"/>
    </location>
</feature>
<evidence type="ECO:0000256" key="10">
    <source>
        <dbReference type="PROSITE-ProRule" id="PRU10141"/>
    </source>
</evidence>
<dbReference type="PROSITE" id="PS00107">
    <property type="entry name" value="PROTEIN_KINASE_ATP"/>
    <property type="match status" value="1"/>
</dbReference>
<feature type="binding site" evidence="10">
    <location>
        <position position="258"/>
    </location>
    <ligand>
        <name>ATP</name>
        <dbReference type="ChEBI" id="CHEBI:30616"/>
    </ligand>
</feature>
<feature type="compositionally biased region" description="Low complexity" evidence="11">
    <location>
        <begin position="37"/>
        <end position="61"/>
    </location>
</feature>
<dbReference type="InterPro" id="IPR000719">
    <property type="entry name" value="Prot_kinase_dom"/>
</dbReference>
<protein>
    <recommendedName>
        <fullName evidence="1">non-specific serine/threonine protein kinase</fullName>
        <ecNumber evidence="1">2.7.11.1</ecNumber>
    </recommendedName>
</protein>
<dbReference type="Gene3D" id="1.10.510.10">
    <property type="entry name" value="Transferase(Phosphotransferase) domain 1"/>
    <property type="match status" value="1"/>
</dbReference>
<evidence type="ECO:0000256" key="1">
    <source>
        <dbReference type="ARBA" id="ARBA00012513"/>
    </source>
</evidence>
<keyword evidence="7 10" id="KW-0067">ATP-binding</keyword>
<dbReference type="SMART" id="SM00133">
    <property type="entry name" value="S_TK_X"/>
    <property type="match status" value="1"/>
</dbReference>
<dbReference type="PROSITE" id="PS51285">
    <property type="entry name" value="AGC_KINASE_CTER"/>
    <property type="match status" value="1"/>
</dbReference>
<dbReference type="EC" id="2.7.11.1" evidence="1"/>
<keyword evidence="2" id="KW-0723">Serine/threonine-protein kinase</keyword>
<dbReference type="AlphaFoldDB" id="A0A507EBW4"/>
<evidence type="ECO:0000256" key="2">
    <source>
        <dbReference type="ARBA" id="ARBA00022527"/>
    </source>
</evidence>
<dbReference type="Pfam" id="PF00069">
    <property type="entry name" value="Pkinase"/>
    <property type="match status" value="1"/>
</dbReference>
<comment type="caution">
    <text evidence="14">The sequence shown here is derived from an EMBL/GenBank/DDBJ whole genome shotgun (WGS) entry which is preliminary data.</text>
</comment>
<keyword evidence="3" id="KW-0597">Phosphoprotein</keyword>
<dbReference type="GO" id="GO:0005524">
    <property type="term" value="F:ATP binding"/>
    <property type="evidence" value="ECO:0007669"/>
    <property type="project" value="UniProtKB-UniRule"/>
</dbReference>
<dbReference type="GO" id="GO:0106310">
    <property type="term" value="F:protein serine kinase activity"/>
    <property type="evidence" value="ECO:0007669"/>
    <property type="project" value="RHEA"/>
</dbReference>
<evidence type="ECO:0000256" key="7">
    <source>
        <dbReference type="ARBA" id="ARBA00022840"/>
    </source>
</evidence>
<keyword evidence="15" id="KW-1185">Reference proteome</keyword>
<evidence type="ECO:0000313" key="15">
    <source>
        <dbReference type="Proteomes" id="UP000318582"/>
    </source>
</evidence>
<keyword evidence="6" id="KW-0418">Kinase</keyword>
<dbReference type="FunFam" id="1.10.510.10:FF:000024">
    <property type="entry name" value="Probable serine/threonine-protein kinase cot-1"/>
    <property type="match status" value="1"/>
</dbReference>
<dbReference type="InterPro" id="IPR008271">
    <property type="entry name" value="Ser/Thr_kinase_AS"/>
</dbReference>
<evidence type="ECO:0000313" key="14">
    <source>
        <dbReference type="EMBL" id="TPX61304.1"/>
    </source>
</evidence>
<dbReference type="PANTHER" id="PTHR24356:SF417">
    <property type="entry name" value="CELL CYCLE PROTEIN KINASE DBF2-RELATED"/>
    <property type="match status" value="1"/>
</dbReference>
<dbReference type="Gene3D" id="3.30.200.20">
    <property type="entry name" value="Phosphorylase Kinase, domain 1"/>
    <property type="match status" value="1"/>
</dbReference>
<evidence type="ECO:0000256" key="9">
    <source>
        <dbReference type="ARBA" id="ARBA00048679"/>
    </source>
</evidence>
<comment type="catalytic activity">
    <reaction evidence="9">
        <text>L-seryl-[protein] + ATP = O-phospho-L-seryl-[protein] + ADP + H(+)</text>
        <dbReference type="Rhea" id="RHEA:17989"/>
        <dbReference type="Rhea" id="RHEA-COMP:9863"/>
        <dbReference type="Rhea" id="RHEA-COMP:11604"/>
        <dbReference type="ChEBI" id="CHEBI:15378"/>
        <dbReference type="ChEBI" id="CHEBI:29999"/>
        <dbReference type="ChEBI" id="CHEBI:30616"/>
        <dbReference type="ChEBI" id="CHEBI:83421"/>
        <dbReference type="ChEBI" id="CHEBI:456216"/>
        <dbReference type="EC" id="2.7.11.1"/>
    </reaction>
</comment>
<dbReference type="STRING" id="109895.A0A507EBW4"/>
<evidence type="ECO:0000256" key="5">
    <source>
        <dbReference type="ARBA" id="ARBA00022741"/>
    </source>
</evidence>
<dbReference type="EMBL" id="QEAQ01000008">
    <property type="protein sequence ID" value="TPX61304.1"/>
    <property type="molecule type" value="Genomic_DNA"/>
</dbReference>
<dbReference type="InterPro" id="IPR017441">
    <property type="entry name" value="Protein_kinase_ATP_BS"/>
</dbReference>
<feature type="compositionally biased region" description="Low complexity" evidence="11">
    <location>
        <begin position="121"/>
        <end position="131"/>
    </location>
</feature>
<dbReference type="InterPro" id="IPR011009">
    <property type="entry name" value="Kinase-like_dom_sf"/>
</dbReference>
<dbReference type="GO" id="GO:0005816">
    <property type="term" value="C:spindle pole body"/>
    <property type="evidence" value="ECO:0007669"/>
    <property type="project" value="TreeGrafter"/>
</dbReference>
<evidence type="ECO:0000256" key="8">
    <source>
        <dbReference type="ARBA" id="ARBA00047899"/>
    </source>
</evidence>
<proteinExistence type="predicted"/>